<dbReference type="GO" id="GO:0003700">
    <property type="term" value="F:DNA-binding transcription factor activity"/>
    <property type="evidence" value="ECO:0007669"/>
    <property type="project" value="InterPro"/>
</dbReference>
<organism evidence="3 4">
    <name type="scientific">Gulosibacter chungangensis</name>
    <dbReference type="NCBI Taxonomy" id="979746"/>
    <lineage>
        <taxon>Bacteria</taxon>
        <taxon>Bacillati</taxon>
        <taxon>Actinomycetota</taxon>
        <taxon>Actinomycetes</taxon>
        <taxon>Micrococcales</taxon>
        <taxon>Microbacteriaceae</taxon>
        <taxon>Gulosibacter</taxon>
    </lineage>
</organism>
<dbReference type="PRINTS" id="PR00598">
    <property type="entry name" value="HTHMARR"/>
</dbReference>
<name>A0A7J5BF58_9MICO</name>
<dbReference type="RefSeq" id="WP_158050877.1">
    <property type="nucleotide sequence ID" value="NZ_WBKB01000001.1"/>
</dbReference>
<proteinExistence type="predicted"/>
<dbReference type="PROSITE" id="PS50995">
    <property type="entry name" value="HTH_MARR_2"/>
    <property type="match status" value="1"/>
</dbReference>
<dbReference type="InterPro" id="IPR036390">
    <property type="entry name" value="WH_DNA-bd_sf"/>
</dbReference>
<dbReference type="GO" id="GO:0006950">
    <property type="term" value="P:response to stress"/>
    <property type="evidence" value="ECO:0007669"/>
    <property type="project" value="TreeGrafter"/>
</dbReference>
<keyword evidence="1" id="KW-0175">Coiled coil</keyword>
<evidence type="ECO:0000313" key="4">
    <source>
        <dbReference type="Proteomes" id="UP000433493"/>
    </source>
</evidence>
<keyword evidence="4" id="KW-1185">Reference proteome</keyword>
<evidence type="ECO:0000256" key="1">
    <source>
        <dbReference type="SAM" id="Coils"/>
    </source>
</evidence>
<comment type="caution">
    <text evidence="3">The sequence shown here is derived from an EMBL/GenBank/DDBJ whole genome shotgun (WGS) entry which is preliminary data.</text>
</comment>
<dbReference type="Proteomes" id="UP000433493">
    <property type="component" value="Unassembled WGS sequence"/>
</dbReference>
<protein>
    <submittedName>
        <fullName evidence="3">MarR family transcriptional regulator</fullName>
    </submittedName>
</protein>
<dbReference type="OrthoDB" id="162531at2"/>
<evidence type="ECO:0000259" key="2">
    <source>
        <dbReference type="PROSITE" id="PS50995"/>
    </source>
</evidence>
<dbReference type="EMBL" id="WBKB01000001">
    <property type="protein sequence ID" value="KAB1644864.1"/>
    <property type="molecule type" value="Genomic_DNA"/>
</dbReference>
<sequence>MGDLEAEGAERFSVYDLNASDPRGELIERGEFSVEEIAQIGAVMRAMGRLREAEQRLSDASLEYMKLNATDMRALHFLIVCGNTEKIATPSMLSSHLNISSASTTKMLDRLERAGHVRRDPHPIDRRALAIAVTAETRRAAMATVGKQQARRFHAAARLTPTEREIVIRFLDDMTAELSTPIDSWGETD</sequence>
<feature type="coiled-coil region" evidence="1">
    <location>
        <begin position="43"/>
        <end position="70"/>
    </location>
</feature>
<dbReference type="Pfam" id="PF01047">
    <property type="entry name" value="MarR"/>
    <property type="match status" value="1"/>
</dbReference>
<dbReference type="AlphaFoldDB" id="A0A7J5BF58"/>
<dbReference type="InterPro" id="IPR036388">
    <property type="entry name" value="WH-like_DNA-bd_sf"/>
</dbReference>
<accession>A0A7J5BF58</accession>
<feature type="domain" description="HTH marR-type" evidence="2">
    <location>
        <begin position="40"/>
        <end position="176"/>
    </location>
</feature>
<dbReference type="PANTHER" id="PTHR33164:SF106">
    <property type="entry name" value="TRANSCRIPTIONAL REGULATORY PROTEIN"/>
    <property type="match status" value="1"/>
</dbReference>
<dbReference type="SMART" id="SM00347">
    <property type="entry name" value="HTH_MARR"/>
    <property type="match status" value="1"/>
</dbReference>
<reference evidence="3 4" key="1">
    <citation type="submission" date="2019-09" db="EMBL/GenBank/DDBJ databases">
        <title>Phylogeny of genus Pseudoclavibacter and closely related genus.</title>
        <authorList>
            <person name="Li Y."/>
        </authorList>
    </citation>
    <scope>NUCLEOTIDE SEQUENCE [LARGE SCALE GENOMIC DNA]</scope>
    <source>
        <strain evidence="3 4">KCTC 13959</strain>
    </source>
</reference>
<dbReference type="InterPro" id="IPR000835">
    <property type="entry name" value="HTH_MarR-typ"/>
</dbReference>
<dbReference type="SUPFAM" id="SSF46785">
    <property type="entry name" value="Winged helix' DNA-binding domain"/>
    <property type="match status" value="1"/>
</dbReference>
<evidence type="ECO:0000313" key="3">
    <source>
        <dbReference type="EMBL" id="KAB1644864.1"/>
    </source>
</evidence>
<dbReference type="InterPro" id="IPR039422">
    <property type="entry name" value="MarR/SlyA-like"/>
</dbReference>
<gene>
    <name evidence="3" type="ORF">F8O05_00905</name>
</gene>
<dbReference type="Gene3D" id="1.10.10.10">
    <property type="entry name" value="Winged helix-like DNA-binding domain superfamily/Winged helix DNA-binding domain"/>
    <property type="match status" value="1"/>
</dbReference>
<dbReference type="PANTHER" id="PTHR33164">
    <property type="entry name" value="TRANSCRIPTIONAL REGULATOR, MARR FAMILY"/>
    <property type="match status" value="1"/>
</dbReference>